<evidence type="ECO:0000313" key="2">
    <source>
        <dbReference type="EMBL" id="CRL03537.1"/>
    </source>
</evidence>
<feature type="transmembrane region" description="Helical" evidence="1">
    <location>
        <begin position="6"/>
        <end position="25"/>
    </location>
</feature>
<evidence type="ECO:0000256" key="1">
    <source>
        <dbReference type="SAM" id="Phobius"/>
    </source>
</evidence>
<sequence length="68" mass="7855">MKTFPYSVPFALFSCKIYNLAYVFLLSFGMRRNVKVTVQILMKKKLKKFSDSSGQLALLLIDMTNEIL</sequence>
<dbReference type="EMBL" id="CVRI01000059">
    <property type="protein sequence ID" value="CRL03537.1"/>
    <property type="molecule type" value="Genomic_DNA"/>
</dbReference>
<evidence type="ECO:0000313" key="3">
    <source>
        <dbReference type="Proteomes" id="UP000183832"/>
    </source>
</evidence>
<dbReference type="AlphaFoldDB" id="A0A1J1IY88"/>
<dbReference type="PROSITE" id="PS51257">
    <property type="entry name" value="PROKAR_LIPOPROTEIN"/>
    <property type="match status" value="1"/>
</dbReference>
<accession>A0A1J1IY88</accession>
<name>A0A1J1IY88_9DIPT</name>
<keyword evidence="3" id="KW-1185">Reference proteome</keyword>
<protein>
    <submittedName>
        <fullName evidence="2">CLUMA_CG016620, isoform A</fullName>
    </submittedName>
</protein>
<gene>
    <name evidence="2" type="ORF">CLUMA_CG016620</name>
</gene>
<organism evidence="2 3">
    <name type="scientific">Clunio marinus</name>
    <dbReference type="NCBI Taxonomy" id="568069"/>
    <lineage>
        <taxon>Eukaryota</taxon>
        <taxon>Metazoa</taxon>
        <taxon>Ecdysozoa</taxon>
        <taxon>Arthropoda</taxon>
        <taxon>Hexapoda</taxon>
        <taxon>Insecta</taxon>
        <taxon>Pterygota</taxon>
        <taxon>Neoptera</taxon>
        <taxon>Endopterygota</taxon>
        <taxon>Diptera</taxon>
        <taxon>Nematocera</taxon>
        <taxon>Chironomoidea</taxon>
        <taxon>Chironomidae</taxon>
        <taxon>Clunio</taxon>
    </lineage>
</organism>
<keyword evidence="1" id="KW-0812">Transmembrane</keyword>
<keyword evidence="1" id="KW-0472">Membrane</keyword>
<reference evidence="2 3" key="1">
    <citation type="submission" date="2015-04" db="EMBL/GenBank/DDBJ databases">
        <authorList>
            <person name="Syromyatnikov M.Y."/>
            <person name="Popov V.N."/>
        </authorList>
    </citation>
    <scope>NUCLEOTIDE SEQUENCE [LARGE SCALE GENOMIC DNA]</scope>
</reference>
<proteinExistence type="predicted"/>
<dbReference type="Proteomes" id="UP000183832">
    <property type="component" value="Unassembled WGS sequence"/>
</dbReference>
<keyword evidence="1" id="KW-1133">Transmembrane helix</keyword>